<organism evidence="2">
    <name type="scientific">Blastocystis hominis</name>
    <dbReference type="NCBI Taxonomy" id="12968"/>
    <lineage>
        <taxon>Eukaryota</taxon>
        <taxon>Sar</taxon>
        <taxon>Stramenopiles</taxon>
        <taxon>Bigyra</taxon>
        <taxon>Opalozoa</taxon>
        <taxon>Opalinata</taxon>
        <taxon>Blastocystidae</taxon>
        <taxon>Blastocystis</taxon>
    </lineage>
</organism>
<dbReference type="InterPro" id="IPR058541">
    <property type="entry name" value="Ig_TPPC8_1st"/>
</dbReference>
<sequence>MVSYSQLRKLVEDHYKPLIAVESSNFAEQVCKRVGLSTIQLLRPYAEQENLMSFIKFENRSVPLDRVSFHLEYTESISHWDETKIEESLLQTLILHKPSTDTIHQMVRDLCDGKATTDTNQDWLLDFTSSLLTACRFGEFNLLHHPLGVFLVVSSDDPDPILRFDELSQRVLHYPRFSMGMYNKAIPFFYILLHDTGSRVDVDDLLRRMKSSFNASQCKVIRFNTDAKESLDWGDDESSPSFALSAENEQSVREIMQNVISKSILPNLQRLIESYTQAVIADRRGSSNILATNQEEELVLYHCDTIEFKIRFLADMAFLFHDYESAIDYYQMIFDDYRTTSSFFQLGEVFSMVALAFFLLGSQPGQGGIQVREVQYYFKQASKFYALTTTPIARFHDSLSLILLLLSMGCQELARKAQIISLHDQIALLASYTSVYDTISAVFLTWAGLLQLQNRQKRASFSLVLAYLRYHKLRLPAYAAWNLLTAWTAMKTAEWPHIQSYFKTKLLDLLAEETPFDEELFRRVQSMAYGSNSMEATRQNVPIPDFFKPIENIPAGFAPFAAQIAVPLIRSTCVRYQENRGEDDPANWPHLSDNREEDVRFAAILSRIVRSHVTASKIPQFHEGDGYNRKGEKRETVVSIGQKIAVEIEVQNPLNEVLKCPKIDLGVRGNVETQSSSMELGPLERKVLTLFVVPRESGEIDIEEIRFEVETASQKRKITAKQPLSLPGIRLNHTLEQRQNNIRGNDTALHMHVVPQDCALSVELGEFHDFHYFSELSKLPITLTNRGNCPISGVILLTNNYHWFPHQLNRTVCDALFSLGTSSEADPVQCYSLLKEGETLPEGVSLEIGSFIHFPESEENEFVREGTNIPMKRLIHCKEQKIAVNEGVSFYKTIVENVSDEQKIERISVVSSCPYCHIQPMFPAVLKDIVPGTVHSIITGITAQLEDAKKEKSETEKGNSIYTDFIEHFNPLELRLSRLNLVPKLADKDHRFVDIVWKMENRSGYYMKLIE</sequence>
<dbReference type="EMBL" id="FN668638">
    <property type="protein sequence ID" value="CBK19909.2"/>
    <property type="molecule type" value="Genomic_DNA"/>
</dbReference>
<evidence type="ECO:0000313" key="3">
    <source>
        <dbReference type="Proteomes" id="UP000008312"/>
    </source>
</evidence>
<dbReference type="InParanoid" id="D8LVS0"/>
<protein>
    <recommendedName>
        <fullName evidence="1">TPPC8 first Ig-like domain-containing protein</fullName>
    </recommendedName>
</protein>
<gene>
    <name evidence="2" type="ORF">GSBLH_T00006051001</name>
</gene>
<dbReference type="OMA" id="ELICECA"/>
<dbReference type="OrthoDB" id="437922at2759"/>
<evidence type="ECO:0000259" key="1">
    <source>
        <dbReference type="Pfam" id="PF24545"/>
    </source>
</evidence>
<dbReference type="GO" id="GO:1990072">
    <property type="term" value="C:TRAPPIII protein complex"/>
    <property type="evidence" value="ECO:0007669"/>
    <property type="project" value="TreeGrafter"/>
</dbReference>
<dbReference type="Proteomes" id="UP000008312">
    <property type="component" value="Unassembled WGS sequence"/>
</dbReference>
<name>D8LVS0_BLAHO</name>
<reference evidence="2" key="1">
    <citation type="submission" date="2010-02" db="EMBL/GenBank/DDBJ databases">
        <title>Sequencing and annotation of the Blastocystis hominis genome.</title>
        <authorList>
            <person name="Wincker P."/>
        </authorList>
    </citation>
    <scope>NUCLEOTIDE SEQUENCE</scope>
    <source>
        <strain evidence="2">Singapore isolate B</strain>
    </source>
</reference>
<keyword evidence="3" id="KW-1185">Reference proteome</keyword>
<dbReference type="PANTHER" id="PTHR12975:SF6">
    <property type="entry name" value="TRAFFICKING PROTEIN PARTICLE COMPLEX SUBUNIT 8"/>
    <property type="match status" value="1"/>
</dbReference>
<dbReference type="Pfam" id="PF24545">
    <property type="entry name" value="Ig_TPPC8_1st"/>
    <property type="match status" value="1"/>
</dbReference>
<dbReference type="InterPro" id="IPR024420">
    <property type="entry name" value="TRAPP_III_complex_Trs85"/>
</dbReference>
<evidence type="ECO:0000313" key="2">
    <source>
        <dbReference type="EMBL" id="CBK19909.2"/>
    </source>
</evidence>
<accession>D8LVS0</accession>
<feature type="domain" description="TPPC8 first Ig-like" evidence="1">
    <location>
        <begin position="677"/>
        <end position="767"/>
    </location>
</feature>
<proteinExistence type="predicted"/>
<dbReference type="PANTHER" id="PTHR12975">
    <property type="entry name" value="TRANSPORT PROTEIN TRAPP"/>
    <property type="match status" value="1"/>
</dbReference>
<dbReference type="Pfam" id="PF12739">
    <property type="entry name" value="TRAPPC-Trs85"/>
    <property type="match status" value="1"/>
</dbReference>
<dbReference type="GeneID" id="24922176"/>
<dbReference type="AlphaFoldDB" id="D8LVS0"/>
<dbReference type="RefSeq" id="XP_012893957.1">
    <property type="nucleotide sequence ID" value="XM_013038503.1"/>
</dbReference>